<dbReference type="PRINTS" id="PR00598">
    <property type="entry name" value="HTHMARR"/>
</dbReference>
<evidence type="ECO:0000256" key="2">
    <source>
        <dbReference type="ARBA" id="ARBA00023125"/>
    </source>
</evidence>
<dbReference type="Gene3D" id="1.10.10.10">
    <property type="entry name" value="Winged helix-like DNA-binding domain superfamily/Winged helix DNA-binding domain"/>
    <property type="match status" value="1"/>
</dbReference>
<proteinExistence type="predicted"/>
<dbReference type="RefSeq" id="WP_207854848.1">
    <property type="nucleotide sequence ID" value="NZ_JAFVMG010000012.1"/>
</dbReference>
<feature type="compositionally biased region" description="Polar residues" evidence="4">
    <location>
        <begin position="157"/>
        <end position="166"/>
    </location>
</feature>
<dbReference type="InterPro" id="IPR039422">
    <property type="entry name" value="MarR/SlyA-like"/>
</dbReference>
<protein>
    <submittedName>
        <fullName evidence="6">MarR family transcriptional regulator</fullName>
    </submittedName>
</protein>
<dbReference type="SMART" id="SM00347">
    <property type="entry name" value="HTH_MARR"/>
    <property type="match status" value="1"/>
</dbReference>
<feature type="domain" description="HTH marR-type" evidence="5">
    <location>
        <begin position="17"/>
        <end position="150"/>
    </location>
</feature>
<name>A0ABS3LNM6_9PROT</name>
<dbReference type="PROSITE" id="PS50995">
    <property type="entry name" value="HTH_MARR_2"/>
    <property type="match status" value="1"/>
</dbReference>
<feature type="compositionally biased region" description="Basic and acidic residues" evidence="4">
    <location>
        <begin position="169"/>
        <end position="179"/>
    </location>
</feature>
<dbReference type="Pfam" id="PF01047">
    <property type="entry name" value="MarR"/>
    <property type="match status" value="1"/>
</dbReference>
<gene>
    <name evidence="6" type="ORF">J2D75_10870</name>
</gene>
<evidence type="ECO:0000256" key="4">
    <source>
        <dbReference type="SAM" id="MobiDB-lite"/>
    </source>
</evidence>
<evidence type="ECO:0000256" key="3">
    <source>
        <dbReference type="ARBA" id="ARBA00023163"/>
    </source>
</evidence>
<dbReference type="PANTHER" id="PTHR33164">
    <property type="entry name" value="TRANSCRIPTIONAL REGULATOR, MARR FAMILY"/>
    <property type="match status" value="1"/>
</dbReference>
<dbReference type="InterPro" id="IPR036390">
    <property type="entry name" value="WH_DNA-bd_sf"/>
</dbReference>
<dbReference type="InterPro" id="IPR036388">
    <property type="entry name" value="WH-like_DNA-bd_sf"/>
</dbReference>
<evidence type="ECO:0000313" key="7">
    <source>
        <dbReference type="Proteomes" id="UP000664399"/>
    </source>
</evidence>
<keyword evidence="7" id="KW-1185">Reference proteome</keyword>
<dbReference type="InterPro" id="IPR000835">
    <property type="entry name" value="HTH_MarR-typ"/>
</dbReference>
<evidence type="ECO:0000259" key="5">
    <source>
        <dbReference type="PROSITE" id="PS50995"/>
    </source>
</evidence>
<sequence length="179" mass="19621">MTDTRGGIALDETRFPDMELTLRIMRLATLWRTRLDRALRPHGMTMALMRPLAYLTMLPDGATQSDLACAMNVDCSALVRVLDMLEKQGLVSRQPDRHDRRAKRLVLTQAGQAQCALFHQIATGLEHENRAALPPESIAALITGLSTLLANPDTLATAPSGTNVQAEAQHPEQEPPHAP</sequence>
<keyword evidence="3" id="KW-0804">Transcription</keyword>
<reference evidence="6 7" key="1">
    <citation type="submission" date="2021-03" db="EMBL/GenBank/DDBJ databases">
        <title>The complete genome sequence of Acetobacter suratthaniensis TBRC 1719.</title>
        <authorList>
            <person name="Charoenyingcharoen P."/>
            <person name="Yukphan P."/>
        </authorList>
    </citation>
    <scope>NUCLEOTIDE SEQUENCE [LARGE SCALE GENOMIC DNA]</scope>
    <source>
        <strain evidence="6 7">TBRC 1719</strain>
    </source>
</reference>
<comment type="caution">
    <text evidence="6">The sequence shown here is derived from an EMBL/GenBank/DDBJ whole genome shotgun (WGS) entry which is preliminary data.</text>
</comment>
<evidence type="ECO:0000313" key="6">
    <source>
        <dbReference type="EMBL" id="MBO1328971.1"/>
    </source>
</evidence>
<dbReference type="EMBL" id="JAFVMG010000012">
    <property type="protein sequence ID" value="MBO1328971.1"/>
    <property type="molecule type" value="Genomic_DNA"/>
</dbReference>
<dbReference type="Proteomes" id="UP000664399">
    <property type="component" value="Unassembled WGS sequence"/>
</dbReference>
<dbReference type="PROSITE" id="PS01117">
    <property type="entry name" value="HTH_MARR_1"/>
    <property type="match status" value="1"/>
</dbReference>
<keyword evidence="1" id="KW-0805">Transcription regulation</keyword>
<dbReference type="PANTHER" id="PTHR33164:SF64">
    <property type="entry name" value="TRANSCRIPTIONAL REGULATOR SLYA"/>
    <property type="match status" value="1"/>
</dbReference>
<organism evidence="6 7">
    <name type="scientific">Acetobacter suratthaniensis</name>
    <dbReference type="NCBI Taxonomy" id="1502841"/>
    <lineage>
        <taxon>Bacteria</taxon>
        <taxon>Pseudomonadati</taxon>
        <taxon>Pseudomonadota</taxon>
        <taxon>Alphaproteobacteria</taxon>
        <taxon>Acetobacterales</taxon>
        <taxon>Acetobacteraceae</taxon>
        <taxon>Acetobacter</taxon>
    </lineage>
</organism>
<dbReference type="InterPro" id="IPR023187">
    <property type="entry name" value="Tscrpt_reg_MarR-type_CS"/>
</dbReference>
<dbReference type="SUPFAM" id="SSF46785">
    <property type="entry name" value="Winged helix' DNA-binding domain"/>
    <property type="match status" value="1"/>
</dbReference>
<feature type="region of interest" description="Disordered" evidence="4">
    <location>
        <begin position="153"/>
        <end position="179"/>
    </location>
</feature>
<evidence type="ECO:0000256" key="1">
    <source>
        <dbReference type="ARBA" id="ARBA00023015"/>
    </source>
</evidence>
<keyword evidence="2" id="KW-0238">DNA-binding</keyword>
<accession>A0ABS3LNM6</accession>